<organism evidence="14">
    <name type="scientific">Xenopus tropicalis</name>
    <name type="common">Western clawed frog</name>
    <name type="synonym">Silurana tropicalis</name>
    <dbReference type="NCBI Taxonomy" id="8364"/>
    <lineage>
        <taxon>Eukaryota</taxon>
        <taxon>Metazoa</taxon>
        <taxon>Chordata</taxon>
        <taxon>Craniata</taxon>
        <taxon>Vertebrata</taxon>
        <taxon>Euteleostomi</taxon>
        <taxon>Amphibia</taxon>
        <taxon>Batrachia</taxon>
        <taxon>Anura</taxon>
        <taxon>Pipoidea</taxon>
        <taxon>Pipidae</taxon>
        <taxon>Xenopodinae</taxon>
        <taxon>Xenopus</taxon>
        <taxon>Silurana</taxon>
    </lineage>
</organism>
<evidence type="ECO:0000256" key="9">
    <source>
        <dbReference type="ARBA" id="ARBA00023224"/>
    </source>
</evidence>
<feature type="compositionally biased region" description="Basic and acidic residues" evidence="11">
    <location>
        <begin position="436"/>
        <end position="449"/>
    </location>
</feature>
<evidence type="ECO:0000313" key="17">
    <source>
        <dbReference type="Xenbase" id="XB-GENE-962217"/>
    </source>
</evidence>
<dbReference type="OrthoDB" id="411630at2759"/>
<feature type="compositionally biased region" description="Polar residues" evidence="11">
    <location>
        <begin position="469"/>
        <end position="496"/>
    </location>
</feature>
<feature type="compositionally biased region" description="Basic and acidic residues" evidence="11">
    <location>
        <begin position="632"/>
        <end position="647"/>
    </location>
</feature>
<proteinExistence type="inferred from homology"/>
<keyword evidence="10" id="KW-0175">Coiled coil</keyword>
<dbReference type="AlphaFoldDB" id="A0A6I8RZF7"/>
<dbReference type="PROSITE" id="PS50259">
    <property type="entry name" value="G_PROTEIN_RECEP_F3_4"/>
    <property type="match status" value="1"/>
</dbReference>
<dbReference type="GO" id="GO:0035677">
    <property type="term" value="P:posterior lateral line neuromast hair cell development"/>
    <property type="evidence" value="ECO:0007669"/>
    <property type="project" value="Ensembl"/>
</dbReference>
<evidence type="ECO:0000256" key="4">
    <source>
        <dbReference type="ARBA" id="ARBA00022989"/>
    </source>
</evidence>
<feature type="transmembrane region" description="Helical" evidence="12">
    <location>
        <begin position="283"/>
        <end position="305"/>
    </location>
</feature>
<evidence type="ECO:0000256" key="10">
    <source>
        <dbReference type="SAM" id="Coils"/>
    </source>
</evidence>
<evidence type="ECO:0000256" key="6">
    <source>
        <dbReference type="ARBA" id="ARBA00023136"/>
    </source>
</evidence>
<dbReference type="PANTHER" id="PTHR10519">
    <property type="entry name" value="GABA-B RECEPTOR"/>
    <property type="match status" value="1"/>
</dbReference>
<dbReference type="GO" id="GO:0007214">
    <property type="term" value="P:gamma-aminobutyric acid signaling pathway"/>
    <property type="evidence" value="ECO:0000318"/>
    <property type="project" value="GO_Central"/>
</dbReference>
<feature type="compositionally biased region" description="Basic residues" evidence="11">
    <location>
        <begin position="552"/>
        <end position="561"/>
    </location>
</feature>
<evidence type="ECO:0000313" key="15">
    <source>
        <dbReference type="Proteomes" id="UP000008143"/>
    </source>
</evidence>
<dbReference type="KEGG" id="xtr:101730302"/>
<keyword evidence="8" id="KW-0325">Glycoprotein</keyword>
<feature type="transmembrane region" description="Helical" evidence="12">
    <location>
        <begin position="116"/>
        <end position="135"/>
    </location>
</feature>
<keyword evidence="15" id="KW-1185">Reference proteome</keyword>
<dbReference type="PRINTS" id="PR01176">
    <property type="entry name" value="GABABRECEPTR"/>
</dbReference>
<keyword evidence="5" id="KW-0297">G-protein coupled receptor</keyword>
<feature type="transmembrane region" description="Helical" evidence="12">
    <location>
        <begin position="84"/>
        <end position="104"/>
    </location>
</feature>
<feature type="domain" description="G-protein coupled receptors family 3 profile" evidence="13">
    <location>
        <begin position="58"/>
        <end position="308"/>
    </location>
</feature>
<accession>A0A6I8RZF7</accession>
<evidence type="ECO:0000256" key="5">
    <source>
        <dbReference type="ARBA" id="ARBA00023040"/>
    </source>
</evidence>
<feature type="transmembrane region" description="Helical" evidence="12">
    <location>
        <begin position="219"/>
        <end position="242"/>
    </location>
</feature>
<gene>
    <name evidence="14 16 17" type="primary">gpr156</name>
</gene>
<reference evidence="14" key="2">
    <citation type="submission" date="2020-05" db="UniProtKB">
        <authorList>
            <consortium name="Ensembl"/>
        </authorList>
    </citation>
    <scope>IDENTIFICATION</scope>
</reference>
<dbReference type="GeneTree" id="ENSGT00940000159755"/>
<comment type="subcellular location">
    <subcellularLocation>
        <location evidence="1">Membrane</location>
        <topology evidence="1">Multi-pass membrane protein</topology>
    </subcellularLocation>
</comment>
<protein>
    <submittedName>
        <fullName evidence="14">G protein-coupled receptor 156</fullName>
    </submittedName>
    <submittedName>
        <fullName evidence="16">Probable G-protein coupled receptor 156</fullName>
    </submittedName>
</protein>
<dbReference type="CDD" id="cd15292">
    <property type="entry name" value="7tmC_GPR156"/>
    <property type="match status" value="1"/>
</dbReference>
<evidence type="ECO:0000256" key="1">
    <source>
        <dbReference type="ARBA" id="ARBA00004141"/>
    </source>
</evidence>
<feature type="transmembrane region" description="Helical" evidence="12">
    <location>
        <begin position="45"/>
        <end position="72"/>
    </location>
</feature>
<dbReference type="PANTHER" id="PTHR10519:SF20">
    <property type="entry name" value="G-PROTEIN COUPLED RECEPTOR 156-RELATED"/>
    <property type="match status" value="1"/>
</dbReference>
<dbReference type="InterPro" id="IPR017978">
    <property type="entry name" value="GPCR_3_C"/>
</dbReference>
<dbReference type="Proteomes" id="UP000008143">
    <property type="component" value="Chromosome 2"/>
</dbReference>
<feature type="coiled-coil region" evidence="10">
    <location>
        <begin position="358"/>
        <end position="385"/>
    </location>
</feature>
<evidence type="ECO:0000256" key="8">
    <source>
        <dbReference type="ARBA" id="ARBA00023180"/>
    </source>
</evidence>
<keyword evidence="3 12" id="KW-0812">Transmembrane</keyword>
<feature type="region of interest" description="Disordered" evidence="11">
    <location>
        <begin position="436"/>
        <end position="496"/>
    </location>
</feature>
<evidence type="ECO:0000256" key="2">
    <source>
        <dbReference type="ARBA" id="ARBA00008991"/>
    </source>
</evidence>
<keyword evidence="9" id="KW-0807">Transducer</keyword>
<evidence type="ECO:0000313" key="16">
    <source>
        <dbReference type="RefSeq" id="XP_004919836.1"/>
    </source>
</evidence>
<keyword evidence="7 16" id="KW-0675">Receptor</keyword>
<dbReference type="InterPro" id="IPR041946">
    <property type="entry name" value="GPR156_7TM"/>
</dbReference>
<dbReference type="AGR" id="Xenbase:XB-GENE-962217"/>
<dbReference type="InterPro" id="IPR002455">
    <property type="entry name" value="GPCR3_GABA-B"/>
</dbReference>
<evidence type="ECO:0000256" key="3">
    <source>
        <dbReference type="ARBA" id="ARBA00022692"/>
    </source>
</evidence>
<dbReference type="GO" id="GO:0038039">
    <property type="term" value="C:G protein-coupled receptor heterodimeric complex"/>
    <property type="evidence" value="ECO:0000318"/>
    <property type="project" value="GO_Central"/>
</dbReference>
<name>A0A6I8RZF7_XENTR</name>
<feature type="region of interest" description="Disordered" evidence="11">
    <location>
        <begin position="549"/>
        <end position="571"/>
    </location>
</feature>
<dbReference type="GO" id="GO:0004965">
    <property type="term" value="F:G protein-coupled GABA receptor activity"/>
    <property type="evidence" value="ECO:0000318"/>
    <property type="project" value="GO_Central"/>
</dbReference>
<comment type="similarity">
    <text evidence="2">Belongs to the G-protein coupled receptor 3 family. GABA-B receptor subfamily.</text>
</comment>
<keyword evidence="6 12" id="KW-0472">Membrane</keyword>
<keyword evidence="4 12" id="KW-1133">Transmembrane helix</keyword>
<dbReference type="Ensembl" id="ENSXETT00000098112">
    <property type="protein sequence ID" value="ENSXETP00000085915"/>
    <property type="gene ID" value="ENSXETG00000035001"/>
</dbReference>
<dbReference type="Xenbase" id="XB-GENE-962217">
    <property type="gene designation" value="gpr156"/>
</dbReference>
<reference evidence="16" key="3">
    <citation type="submission" date="2025-04" db="UniProtKB">
        <authorList>
            <consortium name="RefSeq"/>
        </authorList>
    </citation>
    <scope>IDENTIFICATION</scope>
    <source>
        <strain evidence="16">Nigerian</strain>
        <tissue evidence="16">Liver and blood</tissue>
    </source>
</reference>
<dbReference type="RefSeq" id="XP_004919836.1">
    <property type="nucleotide sequence ID" value="XM_004919779.4"/>
</dbReference>
<evidence type="ECO:0000313" key="14">
    <source>
        <dbReference type="Ensembl" id="ENSXETP00000085915"/>
    </source>
</evidence>
<evidence type="ECO:0000256" key="11">
    <source>
        <dbReference type="SAM" id="MobiDB-lite"/>
    </source>
</evidence>
<sequence>MESPLNCSALFNSHIDTGLEKEEAAKVLQELCKVSWAPQRKQVSAAVLGISGALLSAGLLLTLFFFIFTLRFRSNRIVKMSSPNLNLVTLIGSALTYISAFLFVVQEPNISMETIFQVRISLLYLGVTLVFGPLLGKSWRLHRVFTHRVPDKRVIIKDVTLLSLVAGLLFADTLLLLMWVLSDPVVCARSASASIKAAARGTLYSVTTQDFCASKYSDLWTGLLVGFKAALLIYGGYLAGLTNNISSPPVNQSLAIMIGNGLVMAGTGAVFLVTHFFHDWSNLVYATTSGSILVCTTAINCLIFIPQLLQSRQFEEEQVQSTQMSKYFSSPSKSFRSMYSEEQIYHLLGENTSMRKLLSEKNAIIESLQEQVSNAKEKLMKLIKSECSFETIEVTSLSVLSASTLAIQHHVAPEHMKTIEEPLDSVENADHEAVIKDTQEVDIKHDTKSDAFQSPKDQNIQESEEKPQEGSQCTNKPSGCSVSKQEDMSTSDSRSVSFADIVSKSHHQHPGEASERTHDVLEQLSRKINYVSSEKLQEILQELSIETTCGHHSPKRQRRASHSVNRDPGLVPSEGFRKMCVSLSPYMMRRRRGPVYSQRNQHPSHHFPNALPPQTWCLLNKEARNRCNGVKTTRDERPSPTGEERTAEGNIGHGHHNPSLLTKAMELSVPGREENRSRVDNDIWMTPKYSYASENTHGSIPTGRHSEIQARTVVPLANLRPQTLYTETDSSSSEGTICYCHRPYCDLCFANEYDSSDSSETDSGDQLHGWATQKTPPQLVVNFNEDLTPTFV</sequence>
<dbReference type="Pfam" id="PF00003">
    <property type="entry name" value="7tm_3"/>
    <property type="match status" value="1"/>
</dbReference>
<feature type="compositionally biased region" description="Polar residues" evidence="11">
    <location>
        <begin position="450"/>
        <end position="461"/>
    </location>
</feature>
<dbReference type="GeneID" id="101730302"/>
<evidence type="ECO:0000256" key="12">
    <source>
        <dbReference type="SAM" id="Phobius"/>
    </source>
</evidence>
<evidence type="ECO:0000256" key="7">
    <source>
        <dbReference type="ARBA" id="ARBA00023170"/>
    </source>
</evidence>
<dbReference type="CTD" id="165829"/>
<dbReference type="OMA" id="THFCASQ"/>
<feature type="transmembrane region" description="Helical" evidence="12">
    <location>
        <begin position="254"/>
        <end position="277"/>
    </location>
</feature>
<reference evidence="14" key="1">
    <citation type="journal article" date="2010" name="Science">
        <title>The genome of the Western clawed frog Xenopus tropicalis.</title>
        <authorList>
            <person name="Hellsten U."/>
            <person name="Harland R.M."/>
            <person name="Gilchrist M.J."/>
            <person name="Hendrix D."/>
            <person name="Jurka J."/>
            <person name="Kapitonov V."/>
            <person name="Ovcharenko I."/>
            <person name="Putnam N.H."/>
            <person name="Shu S."/>
            <person name="Taher L."/>
            <person name="Blitz I.L."/>
            <person name="Blumberg B."/>
            <person name="Dichmann D.S."/>
            <person name="Dubchak I."/>
            <person name="Amaya E."/>
            <person name="Detter J.C."/>
            <person name="Fletcher R."/>
            <person name="Gerhard D.S."/>
            <person name="Goodstein D."/>
            <person name="Graves T."/>
            <person name="Grigoriev I.V."/>
            <person name="Grimwood J."/>
            <person name="Kawashima T."/>
            <person name="Lindquist E."/>
            <person name="Lucas S.M."/>
            <person name="Mead P.E."/>
            <person name="Mitros T."/>
            <person name="Ogino H."/>
            <person name="Ohta Y."/>
            <person name="Poliakov A.V."/>
            <person name="Pollet N."/>
            <person name="Robert J."/>
            <person name="Salamov A."/>
            <person name="Sater A.K."/>
            <person name="Schmutz J."/>
            <person name="Terry A."/>
            <person name="Vize P.D."/>
            <person name="Warren W.C."/>
            <person name="Wells D."/>
            <person name="Wills A."/>
            <person name="Wilson R.K."/>
            <person name="Zimmerman L.B."/>
            <person name="Zorn A.M."/>
            <person name="Grainger R."/>
            <person name="Grammer T."/>
            <person name="Khokha M.K."/>
            <person name="Richardson P.M."/>
            <person name="Rokhsar D.S."/>
        </authorList>
    </citation>
    <scope>NUCLEOTIDE SEQUENCE [LARGE SCALE GENOMIC DNA]</scope>
    <source>
        <strain evidence="14">Nigerian</strain>
    </source>
</reference>
<feature type="transmembrane region" description="Helical" evidence="12">
    <location>
        <begin position="155"/>
        <end position="181"/>
    </location>
</feature>
<dbReference type="Bgee" id="ENSXETG00000035001">
    <property type="expression patterns" value="Expressed in neurula embryo and 5 other cell types or tissues"/>
</dbReference>
<feature type="region of interest" description="Disordered" evidence="11">
    <location>
        <begin position="630"/>
        <end position="658"/>
    </location>
</feature>
<evidence type="ECO:0000259" key="13">
    <source>
        <dbReference type="PROSITE" id="PS50259"/>
    </source>
</evidence>